<evidence type="ECO:0000256" key="1">
    <source>
        <dbReference type="ARBA" id="ARBA00004613"/>
    </source>
</evidence>
<dbReference type="Gene3D" id="2.60.40.1900">
    <property type="entry name" value="Beta-microseminoprotein (PSP94) domain"/>
    <property type="match status" value="1"/>
</dbReference>
<keyword evidence="3" id="KW-0964">Secreted</keyword>
<comment type="similarity">
    <text evidence="2">Belongs to the beta-microseminoprotein family.</text>
</comment>
<comment type="caution">
    <text evidence="6">The sequence shown here is derived from an EMBL/GenBank/DDBJ whole genome shotgun (WGS) entry which is preliminary data.</text>
</comment>
<comment type="subcellular location">
    <subcellularLocation>
        <location evidence="1">Secreted</location>
    </subcellularLocation>
</comment>
<evidence type="ECO:0000313" key="7">
    <source>
        <dbReference type="Proteomes" id="UP001642483"/>
    </source>
</evidence>
<dbReference type="EMBL" id="CAWYQH010000002">
    <property type="protein sequence ID" value="CAK8673364.1"/>
    <property type="molecule type" value="Genomic_DNA"/>
</dbReference>
<protein>
    <submittedName>
        <fullName evidence="6">Uncharacterized protein</fullName>
    </submittedName>
</protein>
<feature type="signal peptide" evidence="5">
    <location>
        <begin position="1"/>
        <end position="23"/>
    </location>
</feature>
<evidence type="ECO:0000256" key="3">
    <source>
        <dbReference type="ARBA" id="ARBA00022525"/>
    </source>
</evidence>
<evidence type="ECO:0000256" key="5">
    <source>
        <dbReference type="SAM" id="SignalP"/>
    </source>
</evidence>
<dbReference type="PROSITE" id="PS51257">
    <property type="entry name" value="PROKAR_LIPOPROTEIN"/>
    <property type="match status" value="1"/>
</dbReference>
<dbReference type="Pfam" id="PF05825">
    <property type="entry name" value="PSP94"/>
    <property type="match status" value="1"/>
</dbReference>
<keyword evidence="7" id="KW-1185">Reference proteome</keyword>
<name>A0ABP0F0X7_CLALP</name>
<organism evidence="6 7">
    <name type="scientific">Clavelina lepadiformis</name>
    <name type="common">Light-bulb sea squirt</name>
    <name type="synonym">Ascidia lepadiformis</name>
    <dbReference type="NCBI Taxonomy" id="159417"/>
    <lineage>
        <taxon>Eukaryota</taxon>
        <taxon>Metazoa</taxon>
        <taxon>Chordata</taxon>
        <taxon>Tunicata</taxon>
        <taxon>Ascidiacea</taxon>
        <taxon>Aplousobranchia</taxon>
        <taxon>Clavelinidae</taxon>
        <taxon>Clavelina</taxon>
    </lineage>
</organism>
<keyword evidence="5" id="KW-0732">Signal</keyword>
<feature type="chain" id="PRO_5047478192" evidence="5">
    <location>
        <begin position="24"/>
        <end position="182"/>
    </location>
</feature>
<reference evidence="6 7" key="1">
    <citation type="submission" date="2024-02" db="EMBL/GenBank/DDBJ databases">
        <authorList>
            <person name="Daric V."/>
            <person name="Darras S."/>
        </authorList>
    </citation>
    <scope>NUCLEOTIDE SEQUENCE [LARGE SCALE GENOMIC DNA]</scope>
</reference>
<gene>
    <name evidence="6" type="ORF">CVLEPA_LOCUS3160</name>
</gene>
<dbReference type="Proteomes" id="UP001642483">
    <property type="component" value="Unassembled WGS sequence"/>
</dbReference>
<evidence type="ECO:0000256" key="2">
    <source>
        <dbReference type="ARBA" id="ARBA00010352"/>
    </source>
</evidence>
<evidence type="ECO:0000256" key="4">
    <source>
        <dbReference type="ARBA" id="ARBA00023157"/>
    </source>
</evidence>
<accession>A0ABP0F0X7</accession>
<evidence type="ECO:0000313" key="6">
    <source>
        <dbReference type="EMBL" id="CAK8673364.1"/>
    </source>
</evidence>
<dbReference type="InterPro" id="IPR008735">
    <property type="entry name" value="PSP94"/>
</dbReference>
<sequence>MAKFLSILICLTLFVAFLDRGNAYCFAGYGCRDASTSKTYSPGDTWTTNKCEECSCHAGQKEYLKTCLRIREDMLWRAAQGKWIKPAQTKVVLVPYGEKDSVKCQFEISKKKAQAIVKIRVFQRVEYYTVERNTMQCCATYGTPVNVADDCEAIWIQEECKYKVVDKATKGPCDQPMSMVGK</sequence>
<keyword evidence="4" id="KW-1015">Disulfide bond</keyword>
<proteinExistence type="inferred from homology"/>